<keyword evidence="5" id="KW-0762">Sugar transport</keyword>
<dbReference type="Gene3D" id="3.30.1950.10">
    <property type="entry name" value="wza like domain"/>
    <property type="match status" value="1"/>
</dbReference>
<evidence type="ECO:0000256" key="11">
    <source>
        <dbReference type="ARBA" id="ARBA00023136"/>
    </source>
</evidence>
<keyword evidence="8" id="KW-0625">Polysaccharide transport</keyword>
<keyword evidence="11 15" id="KW-0472">Membrane</keyword>
<dbReference type="EMBL" id="CP053435">
    <property type="protein sequence ID" value="QJW87994.1"/>
    <property type="molecule type" value="Genomic_DNA"/>
</dbReference>
<evidence type="ECO:0000256" key="8">
    <source>
        <dbReference type="ARBA" id="ARBA00023047"/>
    </source>
</evidence>
<feature type="domain" description="Polysaccharide export protein N-terminal" evidence="17">
    <location>
        <begin position="61"/>
        <end position="156"/>
    </location>
</feature>
<keyword evidence="15" id="KW-1133">Transmembrane helix</keyword>
<dbReference type="Pfam" id="PF02563">
    <property type="entry name" value="Poly_export"/>
    <property type="match status" value="1"/>
</dbReference>
<dbReference type="Pfam" id="PF22461">
    <property type="entry name" value="SLBB_2"/>
    <property type="match status" value="1"/>
</dbReference>
<evidence type="ECO:0000256" key="3">
    <source>
        <dbReference type="ARBA" id="ARBA00022448"/>
    </source>
</evidence>
<dbReference type="InterPro" id="IPR003715">
    <property type="entry name" value="Poly_export_N"/>
</dbReference>
<feature type="chain" id="PRO_5026696593" evidence="16">
    <location>
        <begin position="30"/>
        <end position="274"/>
    </location>
</feature>
<dbReference type="GO" id="GO:0006811">
    <property type="term" value="P:monoatomic ion transport"/>
    <property type="evidence" value="ECO:0007669"/>
    <property type="project" value="UniProtKB-KW"/>
</dbReference>
<evidence type="ECO:0000256" key="10">
    <source>
        <dbReference type="ARBA" id="ARBA00023114"/>
    </source>
</evidence>
<evidence type="ECO:0000256" key="15">
    <source>
        <dbReference type="SAM" id="Phobius"/>
    </source>
</evidence>
<evidence type="ECO:0000256" key="2">
    <source>
        <dbReference type="ARBA" id="ARBA00009450"/>
    </source>
</evidence>
<dbReference type="AlphaFoldDB" id="A0A6M5Y3P2"/>
<keyword evidence="12" id="KW-0564">Palmitate</keyword>
<evidence type="ECO:0000256" key="5">
    <source>
        <dbReference type="ARBA" id="ARBA00022597"/>
    </source>
</evidence>
<evidence type="ECO:0000259" key="18">
    <source>
        <dbReference type="Pfam" id="PF22461"/>
    </source>
</evidence>
<gene>
    <name evidence="19" type="ORF">HNV11_00705</name>
</gene>
<evidence type="ECO:0000313" key="20">
    <source>
        <dbReference type="Proteomes" id="UP000502756"/>
    </source>
</evidence>
<accession>A0A6M5Y3P2</accession>
<evidence type="ECO:0000256" key="16">
    <source>
        <dbReference type="SAM" id="SignalP"/>
    </source>
</evidence>
<name>A0A6M5Y3P2_9BACT</name>
<dbReference type="PANTHER" id="PTHR33619:SF3">
    <property type="entry name" value="POLYSACCHARIDE EXPORT PROTEIN GFCE-RELATED"/>
    <property type="match status" value="1"/>
</dbReference>
<feature type="domain" description="SLBB" evidence="18">
    <location>
        <begin position="161"/>
        <end position="240"/>
    </location>
</feature>
<dbReference type="GO" id="GO:0015159">
    <property type="term" value="F:polysaccharide transmembrane transporter activity"/>
    <property type="evidence" value="ECO:0007669"/>
    <property type="project" value="InterPro"/>
</dbReference>
<evidence type="ECO:0000313" key="19">
    <source>
        <dbReference type="EMBL" id="QJW87994.1"/>
    </source>
</evidence>
<keyword evidence="10" id="KW-0626">Porin</keyword>
<proteinExistence type="inferred from homology"/>
<evidence type="ECO:0000256" key="6">
    <source>
        <dbReference type="ARBA" id="ARBA00022692"/>
    </source>
</evidence>
<keyword evidence="7 16" id="KW-0732">Signal</keyword>
<keyword evidence="4" id="KW-1134">Transmembrane beta strand</keyword>
<dbReference type="RefSeq" id="WP_171737826.1">
    <property type="nucleotide sequence ID" value="NZ_CP053435.1"/>
</dbReference>
<dbReference type="Gene3D" id="3.10.560.10">
    <property type="entry name" value="Outer membrane lipoprotein wza domain like"/>
    <property type="match status" value="1"/>
</dbReference>
<sequence length="274" mass="30217">MQKFEICNIWAAKLFRYLPLVGVASLLFAGNSSCTSSKQLAYFQKGASDKDTVAIMVPYVSTVRKGDILSIQISSLNPEASSFFNPPSVSTVGYSTPTVQANSLPQATGYLVSDAGTIQLPILGELNVVGKTNRQISEMIKGRLGGYLKEPTVNVRNLNFRVSVLGEVAHPAVYNIPNEQLTLPEALGLAGDLTIYGRRNNVLIIREEDNKRIFAHVDLTRRDAFRSPYYSLHSNDIVYVEPGKYRVTNADRTFLFLPTIVSALSAIAILINRW</sequence>
<evidence type="ECO:0000259" key="17">
    <source>
        <dbReference type="Pfam" id="PF02563"/>
    </source>
</evidence>
<evidence type="ECO:0000256" key="4">
    <source>
        <dbReference type="ARBA" id="ARBA00022452"/>
    </source>
</evidence>
<dbReference type="InterPro" id="IPR054765">
    <property type="entry name" value="SLBB_dom"/>
</dbReference>
<evidence type="ECO:0000256" key="14">
    <source>
        <dbReference type="ARBA" id="ARBA00023288"/>
    </source>
</evidence>
<evidence type="ECO:0000256" key="13">
    <source>
        <dbReference type="ARBA" id="ARBA00023237"/>
    </source>
</evidence>
<dbReference type="Proteomes" id="UP000502756">
    <property type="component" value="Chromosome"/>
</dbReference>
<dbReference type="InterPro" id="IPR049712">
    <property type="entry name" value="Poly_export"/>
</dbReference>
<evidence type="ECO:0000256" key="1">
    <source>
        <dbReference type="ARBA" id="ARBA00004571"/>
    </source>
</evidence>
<comment type="subcellular location">
    <subcellularLocation>
        <location evidence="1">Cell outer membrane</location>
        <topology evidence="1">Multi-pass membrane protein</topology>
    </subcellularLocation>
</comment>
<evidence type="ECO:0000256" key="12">
    <source>
        <dbReference type="ARBA" id="ARBA00023139"/>
    </source>
</evidence>
<dbReference type="GO" id="GO:0046930">
    <property type="term" value="C:pore complex"/>
    <property type="evidence" value="ECO:0007669"/>
    <property type="project" value="UniProtKB-KW"/>
</dbReference>
<keyword evidence="13" id="KW-0998">Cell outer membrane</keyword>
<evidence type="ECO:0000256" key="9">
    <source>
        <dbReference type="ARBA" id="ARBA00023065"/>
    </source>
</evidence>
<keyword evidence="14" id="KW-0449">Lipoprotein</keyword>
<keyword evidence="3" id="KW-0813">Transport</keyword>
<reference evidence="19 20" key="1">
    <citation type="submission" date="2020-05" db="EMBL/GenBank/DDBJ databases">
        <title>Genome sequencing of Spirosoma sp. TS118.</title>
        <authorList>
            <person name="Lee J.-H."/>
            <person name="Jeong S."/>
            <person name="Zhao L."/>
            <person name="Jung J.-H."/>
            <person name="Kim M.-K."/>
            <person name="Lim S."/>
        </authorList>
    </citation>
    <scope>NUCLEOTIDE SEQUENCE [LARGE SCALE GENOMIC DNA]</scope>
    <source>
        <strain evidence="19 20">TS118</strain>
    </source>
</reference>
<keyword evidence="20" id="KW-1185">Reference proteome</keyword>
<feature type="transmembrane region" description="Helical" evidence="15">
    <location>
        <begin position="254"/>
        <end position="271"/>
    </location>
</feature>
<dbReference type="GO" id="GO:0015288">
    <property type="term" value="F:porin activity"/>
    <property type="evidence" value="ECO:0007669"/>
    <property type="project" value="UniProtKB-KW"/>
</dbReference>
<keyword evidence="9" id="KW-0406">Ion transport</keyword>
<keyword evidence="6 15" id="KW-0812">Transmembrane</keyword>
<dbReference type="PANTHER" id="PTHR33619">
    <property type="entry name" value="POLYSACCHARIDE EXPORT PROTEIN GFCE-RELATED"/>
    <property type="match status" value="1"/>
</dbReference>
<comment type="similarity">
    <text evidence="2">Belongs to the BexD/CtrA/VexA family.</text>
</comment>
<dbReference type="KEGG" id="stae:HNV11_00705"/>
<feature type="signal peptide" evidence="16">
    <location>
        <begin position="1"/>
        <end position="29"/>
    </location>
</feature>
<dbReference type="GO" id="GO:0009279">
    <property type="term" value="C:cell outer membrane"/>
    <property type="evidence" value="ECO:0007669"/>
    <property type="project" value="UniProtKB-SubCell"/>
</dbReference>
<organism evidence="19 20">
    <name type="scientific">Spirosoma taeanense</name>
    <dbReference type="NCBI Taxonomy" id="2735870"/>
    <lineage>
        <taxon>Bacteria</taxon>
        <taxon>Pseudomonadati</taxon>
        <taxon>Bacteroidota</taxon>
        <taxon>Cytophagia</taxon>
        <taxon>Cytophagales</taxon>
        <taxon>Cytophagaceae</taxon>
        <taxon>Spirosoma</taxon>
    </lineage>
</organism>
<protein>
    <submittedName>
        <fullName evidence="19">Polysaccharide export protein</fullName>
    </submittedName>
</protein>
<evidence type="ECO:0000256" key="7">
    <source>
        <dbReference type="ARBA" id="ARBA00022729"/>
    </source>
</evidence>